<dbReference type="AlphaFoldDB" id="F5YBY2"/>
<protein>
    <recommendedName>
        <fullName evidence="11">Beta-mannosidase B</fullName>
        <ecNumber evidence="5">3.2.1.25</ecNumber>
    </recommendedName>
    <alternativeName>
        <fullName evidence="12">Mannanase B</fullName>
    </alternativeName>
</protein>
<dbReference type="InterPro" id="IPR036156">
    <property type="entry name" value="Beta-gal/glucu_dom_sf"/>
</dbReference>
<dbReference type="SUPFAM" id="SSF51445">
    <property type="entry name" value="(Trans)glycosidases"/>
    <property type="match status" value="1"/>
</dbReference>
<organism evidence="17 18">
    <name type="scientific">Leadbettera azotonutricia (strain ATCC BAA-888 / DSM 13862 / ZAS-9)</name>
    <name type="common">Treponema azotonutricium</name>
    <dbReference type="NCBI Taxonomy" id="545695"/>
    <lineage>
        <taxon>Bacteria</taxon>
        <taxon>Pseudomonadati</taxon>
        <taxon>Spirochaetota</taxon>
        <taxon>Spirochaetia</taxon>
        <taxon>Spirochaetales</taxon>
        <taxon>Breznakiellaceae</taxon>
        <taxon>Leadbettera</taxon>
    </lineage>
</organism>
<evidence type="ECO:0000259" key="16">
    <source>
        <dbReference type="Pfam" id="PF22666"/>
    </source>
</evidence>
<dbReference type="Gene3D" id="3.20.20.80">
    <property type="entry name" value="Glycosidases"/>
    <property type="match status" value="1"/>
</dbReference>
<dbReference type="HOGENOM" id="CLU_005015_3_2_12"/>
<dbReference type="InterPro" id="IPR017853">
    <property type="entry name" value="GH"/>
</dbReference>
<keyword evidence="6" id="KW-0964">Secreted</keyword>
<evidence type="ECO:0000256" key="12">
    <source>
        <dbReference type="ARBA" id="ARBA00041614"/>
    </source>
</evidence>
<evidence type="ECO:0000256" key="11">
    <source>
        <dbReference type="ARBA" id="ARBA00041069"/>
    </source>
</evidence>
<evidence type="ECO:0000256" key="10">
    <source>
        <dbReference type="ARBA" id="ARBA00038429"/>
    </source>
</evidence>
<dbReference type="Pfam" id="PF17753">
    <property type="entry name" value="Ig_mannosidase"/>
    <property type="match status" value="1"/>
</dbReference>
<dbReference type="InParanoid" id="F5YBY2"/>
<dbReference type="Pfam" id="PF00703">
    <property type="entry name" value="Glyco_hydro_2"/>
    <property type="match status" value="1"/>
</dbReference>
<keyword evidence="7" id="KW-0378">Hydrolase</keyword>
<accession>F5YBY2</accession>
<dbReference type="EMBL" id="CP001841">
    <property type="protein sequence ID" value="AEF82182.1"/>
    <property type="molecule type" value="Genomic_DNA"/>
</dbReference>
<comment type="subcellular location">
    <subcellularLocation>
        <location evidence="2">Secreted</location>
    </subcellularLocation>
</comment>
<dbReference type="InterPro" id="IPR006102">
    <property type="entry name" value="Ig-like_GH2"/>
</dbReference>
<keyword evidence="9" id="KW-0326">Glycosidase</keyword>
<comment type="similarity">
    <text evidence="10">Belongs to the glycosyl hydrolase 2 family. Beta-mannosidase B subfamily.</text>
</comment>
<name>F5YBY2_LEAAZ</name>
<evidence type="ECO:0000256" key="5">
    <source>
        <dbReference type="ARBA" id="ARBA00012754"/>
    </source>
</evidence>
<dbReference type="SUPFAM" id="SSF49303">
    <property type="entry name" value="beta-Galactosidase/glucuronidase domain"/>
    <property type="match status" value="2"/>
</dbReference>
<gene>
    <name evidence="17" type="ordered locus">TREAZ_1823</name>
</gene>
<evidence type="ECO:0000256" key="2">
    <source>
        <dbReference type="ARBA" id="ARBA00004613"/>
    </source>
</evidence>
<dbReference type="Proteomes" id="UP000009222">
    <property type="component" value="Chromosome"/>
</dbReference>
<comment type="pathway">
    <text evidence="3">Glycan metabolism; N-glycan degradation.</text>
</comment>
<dbReference type="GO" id="GO:0005576">
    <property type="term" value="C:extracellular region"/>
    <property type="evidence" value="ECO:0007669"/>
    <property type="project" value="UniProtKB-SubCell"/>
</dbReference>
<dbReference type="InterPro" id="IPR041447">
    <property type="entry name" value="Mannosidase_ig"/>
</dbReference>
<evidence type="ECO:0000259" key="13">
    <source>
        <dbReference type="Pfam" id="PF00703"/>
    </source>
</evidence>
<dbReference type="GO" id="GO:0005975">
    <property type="term" value="P:carbohydrate metabolic process"/>
    <property type="evidence" value="ECO:0007669"/>
    <property type="project" value="InterPro"/>
</dbReference>
<evidence type="ECO:0000256" key="3">
    <source>
        <dbReference type="ARBA" id="ARBA00004740"/>
    </source>
</evidence>
<evidence type="ECO:0000256" key="4">
    <source>
        <dbReference type="ARBA" id="ARBA00011738"/>
    </source>
</evidence>
<evidence type="ECO:0000256" key="6">
    <source>
        <dbReference type="ARBA" id="ARBA00022525"/>
    </source>
</evidence>
<dbReference type="Gene3D" id="2.60.40.10">
    <property type="entry name" value="Immunoglobulins"/>
    <property type="match status" value="2"/>
</dbReference>
<evidence type="ECO:0000259" key="14">
    <source>
        <dbReference type="Pfam" id="PF17753"/>
    </source>
</evidence>
<feature type="domain" description="Beta-mannosidase Ig-fold" evidence="14">
    <location>
        <begin position="749"/>
        <end position="812"/>
    </location>
</feature>
<dbReference type="InterPro" id="IPR050887">
    <property type="entry name" value="Beta-mannosidase_GH2"/>
</dbReference>
<evidence type="ECO:0000313" key="18">
    <source>
        <dbReference type="Proteomes" id="UP000009222"/>
    </source>
</evidence>
<dbReference type="GO" id="GO:0004567">
    <property type="term" value="F:beta-mannosidase activity"/>
    <property type="evidence" value="ECO:0007669"/>
    <property type="project" value="UniProtKB-EC"/>
</dbReference>
<dbReference type="EC" id="3.2.1.25" evidence="5"/>
<evidence type="ECO:0000256" key="9">
    <source>
        <dbReference type="ARBA" id="ARBA00023295"/>
    </source>
</evidence>
<dbReference type="OrthoDB" id="9801077at2"/>
<dbReference type="eggNOG" id="COG3250">
    <property type="taxonomic scope" value="Bacteria"/>
</dbReference>
<evidence type="ECO:0000313" key="17">
    <source>
        <dbReference type="EMBL" id="AEF82182.1"/>
    </source>
</evidence>
<evidence type="ECO:0000256" key="7">
    <source>
        <dbReference type="ARBA" id="ARBA00022801"/>
    </source>
</evidence>
<keyword evidence="18" id="KW-1185">Reference proteome</keyword>
<dbReference type="PANTHER" id="PTHR43730:SF1">
    <property type="entry name" value="BETA-MANNOSIDASE"/>
    <property type="match status" value="1"/>
</dbReference>
<dbReference type="InterPro" id="IPR008979">
    <property type="entry name" value="Galactose-bd-like_sf"/>
</dbReference>
<reference evidence="17 18" key="2">
    <citation type="journal article" date="2011" name="ISME J.">
        <title>RNA-seq reveals cooperative metabolic interactions between two termite-gut spirochete species in co-culture.</title>
        <authorList>
            <person name="Rosenthal A.Z."/>
            <person name="Matson E.G."/>
            <person name="Eldar A."/>
            <person name="Leadbetter J.R."/>
        </authorList>
    </citation>
    <scope>NUCLEOTIDE SEQUENCE [LARGE SCALE GENOMIC DNA]</scope>
    <source>
        <strain evidence="18">ATCC BAA-888 / DSM 13862 / ZAS-9</strain>
    </source>
</reference>
<dbReference type="InterPro" id="IPR013783">
    <property type="entry name" value="Ig-like_fold"/>
</dbReference>
<evidence type="ECO:0000256" key="8">
    <source>
        <dbReference type="ARBA" id="ARBA00023180"/>
    </source>
</evidence>
<reference evidence="18" key="1">
    <citation type="submission" date="2009-12" db="EMBL/GenBank/DDBJ databases">
        <title>Complete sequence of Treponema azotonutricium strain ZAS-9.</title>
        <authorList>
            <person name="Tetu S.G."/>
            <person name="Matson E."/>
            <person name="Ren Q."/>
            <person name="Seshadri R."/>
            <person name="Elbourne L."/>
            <person name="Hassan K.A."/>
            <person name="Durkin A."/>
            <person name="Radune D."/>
            <person name="Mohamoud Y."/>
            <person name="Shay R."/>
            <person name="Jin S."/>
            <person name="Zhang X."/>
            <person name="Lucey K."/>
            <person name="Ballor N.R."/>
            <person name="Ottesen E."/>
            <person name="Rosenthal R."/>
            <person name="Allen A."/>
            <person name="Leadbetter J.R."/>
            <person name="Paulsen I.T."/>
        </authorList>
    </citation>
    <scope>NUCLEOTIDE SEQUENCE [LARGE SCALE GENOMIC DNA]</scope>
    <source>
        <strain evidence="18">ATCC BAA-888 / DSM 13862 / ZAS-9</strain>
    </source>
</reference>
<feature type="domain" description="Mannosidase Ig/CBM-like" evidence="15">
    <location>
        <begin position="661"/>
        <end position="743"/>
    </location>
</feature>
<keyword evidence="8" id="KW-0325">Glycoprotein</keyword>
<proteinExistence type="inferred from homology"/>
<dbReference type="Pfam" id="PF22666">
    <property type="entry name" value="Glyco_hydro_2_N2"/>
    <property type="match status" value="1"/>
</dbReference>
<evidence type="ECO:0000256" key="1">
    <source>
        <dbReference type="ARBA" id="ARBA00000829"/>
    </source>
</evidence>
<dbReference type="InterPro" id="IPR041625">
    <property type="entry name" value="Beta-mannosidase_Ig"/>
</dbReference>
<dbReference type="PANTHER" id="PTHR43730">
    <property type="entry name" value="BETA-MANNOSIDASE"/>
    <property type="match status" value="1"/>
</dbReference>
<feature type="domain" description="Glycoside hydrolase family 2 immunoglobulin-like beta-sandwich" evidence="13">
    <location>
        <begin position="187"/>
        <end position="288"/>
    </location>
</feature>
<evidence type="ECO:0000259" key="15">
    <source>
        <dbReference type="Pfam" id="PF17786"/>
    </source>
</evidence>
<sequence length="816" mass="94511">MVIQKLHDNWKMRKLPGGPYLPAKVPGSVYNDLLINKKMEDPFFRDNEDKAFALLESEYEYIGSFSVSQKLLGMDKVLLRFDGLDTLADIALNGRIVGKADNMHRIWEFDVTKILKKDKNELKIVFHSPIKFTAEANKKIKVDGSSDCLEGFPQLRKAHCMFGWDWGPRLPDAGIWREAKLVGIRMARIDNVYVTQKHRNDAVDLNLNVEIEKASDSIKGDFSWKASVTAPNGKATEYADSPKRIIVDKPELWWPNGYGSHPLYTVKITLLSPKGVELDTWERRIGLRTMTMHVQKDKWGESFAHEVNGVQIFAMGADYIPEDNILPRVNAKRTRRLLEQCVAANFNSVRVWGGGNYPDDSFYDICDELGLVVWQDFMFACAVYDLTEEFEKNIRAELADNIKRIRHHPSLGLWCGNNEMEMFVDQMMWVGTMKQKADYIKMYEYIFPQILKALDPETFYWPASPSSGGSFDKPNDPNRGDVHYWDVWHGNKPFSDYRNYFFRYVSEFGFQSFPAMKTVESFTLPEDRNVFSYVMERHQRNNAANGKIMNYMYQTFLYPNNLDTLIYASQLLQAEAIKYGVEHFRRNRGRCMGAVYWQLNDCWPVASWASIDYFFRWKALHYFAKRFFQPLMISCHEEGILTQNPNANHQPQIKAKIEKSFRLSVANESMADRKLTVKWELRDKTAKVLKEKSQPVKVPALTSAWLDKVEVNDIDIDDEYLSYHLYDDKELVSEGTVIFSLPKFFHWVDPKLSYTVKGDTITVKASSYAKSVEIQNRNQDLVLSDNYFDMNGGEKKIKVLSGKISALKLRSVFDIK</sequence>
<dbReference type="Gene3D" id="2.60.120.260">
    <property type="entry name" value="Galactose-binding domain-like"/>
    <property type="match status" value="1"/>
</dbReference>
<comment type="catalytic activity">
    <reaction evidence="1">
        <text>Hydrolysis of terminal, non-reducing beta-D-mannose residues in beta-D-mannosides.</text>
        <dbReference type="EC" id="3.2.1.25"/>
    </reaction>
</comment>
<feature type="domain" description="Beta-mannosidase-like galactose-binding" evidence="16">
    <location>
        <begin position="10"/>
        <end position="177"/>
    </location>
</feature>
<dbReference type="GO" id="GO:0006516">
    <property type="term" value="P:glycoprotein catabolic process"/>
    <property type="evidence" value="ECO:0007669"/>
    <property type="project" value="TreeGrafter"/>
</dbReference>
<dbReference type="InterPro" id="IPR054593">
    <property type="entry name" value="Beta-mannosidase-like_N2"/>
</dbReference>
<dbReference type="KEGG" id="taz:TREAZ_1823"/>
<dbReference type="SUPFAM" id="SSF49785">
    <property type="entry name" value="Galactose-binding domain-like"/>
    <property type="match status" value="1"/>
</dbReference>
<dbReference type="Pfam" id="PF17786">
    <property type="entry name" value="Mannosidase_ig"/>
    <property type="match status" value="1"/>
</dbReference>
<comment type="subunit">
    <text evidence="4">Homodimer.</text>
</comment>
<dbReference type="STRING" id="545695.TREAZ_1823"/>
<dbReference type="FunFam" id="3.20.20.80:FF:000050">
    <property type="entry name" value="Beta-mannosidase B"/>
    <property type="match status" value="1"/>
</dbReference>